<dbReference type="STRING" id="67767.A0A0J7KG10"/>
<comment type="caution">
    <text evidence="2">The sequence shown here is derived from an EMBL/GenBank/DDBJ whole genome shotgun (WGS) entry which is preliminary data.</text>
</comment>
<evidence type="ECO:0000313" key="3">
    <source>
        <dbReference type="Proteomes" id="UP000036403"/>
    </source>
</evidence>
<dbReference type="EMBL" id="LBMM01008018">
    <property type="protein sequence ID" value="KMQ89217.1"/>
    <property type="molecule type" value="Genomic_DNA"/>
</dbReference>
<gene>
    <name evidence="2" type="ORF">RF55_11173</name>
</gene>
<protein>
    <submittedName>
        <fullName evidence="2">Potassium voltage-gated channel protein shab-like protein</fullName>
    </submittedName>
</protein>
<keyword evidence="3" id="KW-1185">Reference proteome</keyword>
<dbReference type="OrthoDB" id="296522at2759"/>
<proteinExistence type="predicted"/>
<name>A0A0J7KG10_LASNI</name>
<accession>A0A0J7KG10</accession>
<feature type="compositionally biased region" description="Gly residues" evidence="1">
    <location>
        <begin position="9"/>
        <end position="34"/>
    </location>
</feature>
<feature type="compositionally biased region" description="Polar residues" evidence="1">
    <location>
        <begin position="75"/>
        <end position="100"/>
    </location>
</feature>
<dbReference type="Proteomes" id="UP000036403">
    <property type="component" value="Unassembled WGS sequence"/>
</dbReference>
<feature type="region of interest" description="Disordered" evidence="1">
    <location>
        <begin position="75"/>
        <end position="103"/>
    </location>
</feature>
<reference evidence="2 3" key="1">
    <citation type="submission" date="2015-04" db="EMBL/GenBank/DDBJ databases">
        <title>Lasius niger genome sequencing.</title>
        <authorList>
            <person name="Konorov E.A."/>
            <person name="Nikitin M.A."/>
            <person name="Kirill M.V."/>
            <person name="Chang P."/>
        </authorList>
    </citation>
    <scope>NUCLEOTIDE SEQUENCE [LARGE SCALE GENOMIC DNA]</scope>
    <source>
        <tissue evidence="2">Whole</tissue>
    </source>
</reference>
<evidence type="ECO:0000256" key="1">
    <source>
        <dbReference type="SAM" id="MobiDB-lite"/>
    </source>
</evidence>
<evidence type="ECO:0000313" key="2">
    <source>
        <dbReference type="EMBL" id="KMQ89217.1"/>
    </source>
</evidence>
<dbReference type="PaxDb" id="67767-A0A0J7KG10"/>
<dbReference type="AlphaFoldDB" id="A0A0J7KG10"/>
<organism evidence="2 3">
    <name type="scientific">Lasius niger</name>
    <name type="common">Black garden ant</name>
    <dbReference type="NCBI Taxonomy" id="67767"/>
    <lineage>
        <taxon>Eukaryota</taxon>
        <taxon>Metazoa</taxon>
        <taxon>Ecdysozoa</taxon>
        <taxon>Arthropoda</taxon>
        <taxon>Hexapoda</taxon>
        <taxon>Insecta</taxon>
        <taxon>Pterygota</taxon>
        <taxon>Neoptera</taxon>
        <taxon>Endopterygota</taxon>
        <taxon>Hymenoptera</taxon>
        <taxon>Apocrita</taxon>
        <taxon>Aculeata</taxon>
        <taxon>Formicoidea</taxon>
        <taxon>Formicidae</taxon>
        <taxon>Formicinae</taxon>
        <taxon>Lasius</taxon>
        <taxon>Lasius</taxon>
    </lineage>
</organism>
<feature type="region of interest" description="Disordered" evidence="1">
    <location>
        <begin position="1"/>
        <end position="40"/>
    </location>
</feature>
<sequence>MRSLRFSIGSGGGGSIRSGGGGGGGSIRSGGGTESVGAEQLGSLLAEQKISPVQPSEMLSFARMYNEQGSYAKTYNEQGSVDSSDTYASCQTHPSHSQGDLTEEADSNLYVNPLEVTEKCRTGRVKKSISGEVGRNIITDASPSIESLKEIRFSNEASKVNLNDMIPKHRKIRIQQVSSL</sequence>